<dbReference type="STRING" id="1408157.A0A1J7JKC0"/>
<feature type="compositionally biased region" description="Polar residues" evidence="1">
    <location>
        <begin position="530"/>
        <end position="542"/>
    </location>
</feature>
<evidence type="ECO:0000313" key="3">
    <source>
        <dbReference type="Proteomes" id="UP000182658"/>
    </source>
</evidence>
<feature type="compositionally biased region" description="Polar residues" evidence="1">
    <location>
        <begin position="130"/>
        <end position="149"/>
    </location>
</feature>
<dbReference type="AlphaFoldDB" id="A0A1J7JKC0"/>
<feature type="compositionally biased region" description="Polar residues" evidence="1">
    <location>
        <begin position="62"/>
        <end position="71"/>
    </location>
</feature>
<feature type="compositionally biased region" description="Low complexity" evidence="1">
    <location>
        <begin position="177"/>
        <end position="192"/>
    </location>
</feature>
<feature type="region of interest" description="Disordered" evidence="1">
    <location>
        <begin position="1"/>
        <end position="213"/>
    </location>
</feature>
<feature type="compositionally biased region" description="Basic and acidic residues" evidence="1">
    <location>
        <begin position="396"/>
        <end position="412"/>
    </location>
</feature>
<accession>A0A1J7JKC0</accession>
<feature type="compositionally biased region" description="Basic residues" evidence="1">
    <location>
        <begin position="322"/>
        <end position="335"/>
    </location>
</feature>
<keyword evidence="3" id="KW-1185">Reference proteome</keyword>
<proteinExistence type="predicted"/>
<dbReference type="InParanoid" id="A0A1J7JKC0"/>
<feature type="region of interest" description="Disordered" evidence="1">
    <location>
        <begin position="287"/>
        <end position="463"/>
    </location>
</feature>
<feature type="compositionally biased region" description="Polar residues" evidence="1">
    <location>
        <begin position="94"/>
        <end position="122"/>
    </location>
</feature>
<feature type="region of interest" description="Disordered" evidence="1">
    <location>
        <begin position="516"/>
        <end position="572"/>
    </location>
</feature>
<feature type="compositionally biased region" description="Polar residues" evidence="1">
    <location>
        <begin position="438"/>
        <end position="462"/>
    </location>
</feature>
<evidence type="ECO:0000256" key="1">
    <source>
        <dbReference type="SAM" id="MobiDB-lite"/>
    </source>
</evidence>
<gene>
    <name evidence="2" type="ORF">CONLIGDRAFT_714661</name>
</gene>
<dbReference type="Proteomes" id="UP000182658">
    <property type="component" value="Unassembled WGS sequence"/>
</dbReference>
<dbReference type="EMBL" id="KV875097">
    <property type="protein sequence ID" value="OIW30288.1"/>
    <property type="molecule type" value="Genomic_DNA"/>
</dbReference>
<protein>
    <submittedName>
        <fullName evidence="2">Uncharacterized protein</fullName>
    </submittedName>
</protein>
<evidence type="ECO:0000313" key="2">
    <source>
        <dbReference type="EMBL" id="OIW30288.1"/>
    </source>
</evidence>
<dbReference type="OrthoDB" id="5339332at2759"/>
<name>A0A1J7JKC0_9PEZI</name>
<reference evidence="2 3" key="1">
    <citation type="submission" date="2016-10" db="EMBL/GenBank/DDBJ databases">
        <title>Draft genome sequence of Coniochaeta ligniaria NRRL30616, a lignocellulolytic fungus for bioabatement of inhibitors in plant biomass hydrolysates.</title>
        <authorList>
            <consortium name="DOE Joint Genome Institute"/>
            <person name="Jimenez D.J."/>
            <person name="Hector R.E."/>
            <person name="Riley R."/>
            <person name="Sun H."/>
            <person name="Grigoriev I.V."/>
            <person name="Van Elsas J.D."/>
            <person name="Nichols N.N."/>
        </authorList>
    </citation>
    <scope>NUCLEOTIDE SEQUENCE [LARGE SCALE GENOMIC DNA]</scope>
    <source>
        <strain evidence="2 3">NRRL 30616</strain>
    </source>
</reference>
<organism evidence="2 3">
    <name type="scientific">Coniochaeta ligniaria NRRL 30616</name>
    <dbReference type="NCBI Taxonomy" id="1408157"/>
    <lineage>
        <taxon>Eukaryota</taxon>
        <taxon>Fungi</taxon>
        <taxon>Dikarya</taxon>
        <taxon>Ascomycota</taxon>
        <taxon>Pezizomycotina</taxon>
        <taxon>Sordariomycetes</taxon>
        <taxon>Sordariomycetidae</taxon>
        <taxon>Coniochaetales</taxon>
        <taxon>Coniochaetaceae</taxon>
        <taxon>Coniochaeta</taxon>
    </lineage>
</organism>
<sequence length="572" mass="61189">MSAEQVSPSHPHQSPLPPDSSLPQNNPPTAAGTSKPRPPSSQRPSKSRRHSLPFAFPPLFSQPANSSSTSLVPAEGRPIPLDDDTAAHRISTLRELNSNYPSPVNRQRYTKSTGAQSSTYSQPVIVRTYSGPSPSNTHSYPYRPSSVSRGGSKRIPLPSSSRAGSYLSRGSAKPTISQTGSSRPGPPSSTSSANGRLIVNNMPRPKPKKSKLPWQWPLVSQRDQEEPKLPPLEAFSFKSFMVDLQDEGGISSDLDRIAEICARSRYSMSNQYEVHVALHGSGASFASSSARSRRRGHSGPGSSMGGPTLQAIASDDDEHSNRGHRKRRSGGRRKSVAYGTLETIMSSSRSSEEDKTKKKSAAEIAEEVRGRAARKSSESQASASAATPTEGSGTRSENHSGETASQKDDPARKRLSPRKSASLANVLLENKRHHTGKNDVTSPRSSASALVSQPAEPQTSPSHLEIRTAPEGASAENNGPDGQSSQNAELMDELADMVSRTDEQNSQTNGLLAGWNTWMPWKGAGPPSSHGGQSSNRRSSGAPSHAEGSLRQLLMTVESKNKDKGKAVIRHG</sequence>